<dbReference type="InterPro" id="IPR045304">
    <property type="entry name" value="LbH_SAT"/>
</dbReference>
<evidence type="ECO:0000256" key="1">
    <source>
        <dbReference type="ARBA" id="ARBA00022679"/>
    </source>
</evidence>
<dbReference type="Proteomes" id="UP001157353">
    <property type="component" value="Unassembled WGS sequence"/>
</dbReference>
<dbReference type="Gene3D" id="2.160.10.10">
    <property type="entry name" value="Hexapeptide repeat proteins"/>
    <property type="match status" value="1"/>
</dbReference>
<keyword evidence="4" id="KW-1185">Reference proteome</keyword>
<evidence type="ECO:0000256" key="2">
    <source>
        <dbReference type="ARBA" id="ARBA00023315"/>
    </source>
</evidence>
<dbReference type="RefSeq" id="WP_284205726.1">
    <property type="nucleotide sequence ID" value="NZ_BSPQ01000026.1"/>
</dbReference>
<name>A0ABQ6E620_9GAMM</name>
<evidence type="ECO:0000313" key="3">
    <source>
        <dbReference type="EMBL" id="GLS92618.1"/>
    </source>
</evidence>
<sequence>MFKKVFKNLFSPIYCLLIRPLSSRNIRDFYYSVFKMKSFKLFICNDFSIKNEEGVRIQYFYRKKVDFPHPIGIVIGGGARLGMNCQIYQNVTIGKGHGGYPTLGDNVTIFAGSTLFNNITVGNNVIIGANTLVNMDVPDNATVYGNPAVIKLNK</sequence>
<proteinExistence type="predicted"/>
<dbReference type="InterPro" id="IPR011004">
    <property type="entry name" value="Trimer_LpxA-like_sf"/>
</dbReference>
<keyword evidence="2" id="KW-0012">Acyltransferase</keyword>
<keyword evidence="1" id="KW-0808">Transferase</keyword>
<dbReference type="PANTHER" id="PTHR42811">
    <property type="entry name" value="SERINE ACETYLTRANSFERASE"/>
    <property type="match status" value="1"/>
</dbReference>
<dbReference type="EMBL" id="BSPQ01000026">
    <property type="protein sequence ID" value="GLS92618.1"/>
    <property type="molecule type" value="Genomic_DNA"/>
</dbReference>
<accession>A0ABQ6E620</accession>
<evidence type="ECO:0008006" key="5">
    <source>
        <dbReference type="Google" id="ProtNLM"/>
    </source>
</evidence>
<comment type="caution">
    <text evidence="3">The sequence shown here is derived from an EMBL/GenBank/DDBJ whole genome shotgun (WGS) entry which is preliminary data.</text>
</comment>
<gene>
    <name evidence="3" type="ORF">GCM10007916_36900</name>
</gene>
<organism evidence="3 4">
    <name type="scientific">Psychromonas marina</name>
    <dbReference type="NCBI Taxonomy" id="88364"/>
    <lineage>
        <taxon>Bacteria</taxon>
        <taxon>Pseudomonadati</taxon>
        <taxon>Pseudomonadota</taxon>
        <taxon>Gammaproteobacteria</taxon>
        <taxon>Alteromonadales</taxon>
        <taxon>Psychromonadaceae</taxon>
        <taxon>Psychromonas</taxon>
    </lineage>
</organism>
<protein>
    <recommendedName>
        <fullName evidence="5">Serine acetyltransferase</fullName>
    </recommendedName>
</protein>
<evidence type="ECO:0000313" key="4">
    <source>
        <dbReference type="Proteomes" id="UP001157353"/>
    </source>
</evidence>
<dbReference type="CDD" id="cd03354">
    <property type="entry name" value="LbH_SAT"/>
    <property type="match status" value="1"/>
</dbReference>
<dbReference type="SUPFAM" id="SSF51161">
    <property type="entry name" value="Trimeric LpxA-like enzymes"/>
    <property type="match status" value="1"/>
</dbReference>
<reference evidence="4" key="1">
    <citation type="journal article" date="2019" name="Int. J. Syst. Evol. Microbiol.">
        <title>The Global Catalogue of Microorganisms (GCM) 10K type strain sequencing project: providing services to taxonomists for standard genome sequencing and annotation.</title>
        <authorList>
            <consortium name="The Broad Institute Genomics Platform"/>
            <consortium name="The Broad Institute Genome Sequencing Center for Infectious Disease"/>
            <person name="Wu L."/>
            <person name="Ma J."/>
        </authorList>
    </citation>
    <scope>NUCLEOTIDE SEQUENCE [LARGE SCALE GENOMIC DNA]</scope>
    <source>
        <strain evidence="4">NBRC 103166</strain>
    </source>
</reference>